<proteinExistence type="predicted"/>
<evidence type="ECO:0000256" key="1">
    <source>
        <dbReference type="SAM" id="MobiDB-lite"/>
    </source>
</evidence>
<evidence type="ECO:0000313" key="3">
    <source>
        <dbReference type="Proteomes" id="UP000480854"/>
    </source>
</evidence>
<dbReference type="InterPro" id="IPR007407">
    <property type="entry name" value="DUF459"/>
</dbReference>
<dbReference type="PANTHER" id="PTHR30383">
    <property type="entry name" value="THIOESTERASE 1/PROTEASE 1/LYSOPHOSPHOLIPASE L1"/>
    <property type="match status" value="1"/>
</dbReference>
<dbReference type="InterPro" id="IPR036514">
    <property type="entry name" value="SGNH_hydro_sf"/>
</dbReference>
<dbReference type="InterPro" id="IPR051532">
    <property type="entry name" value="Ester_Hydrolysis_Enzymes"/>
</dbReference>
<feature type="compositionally biased region" description="Pro residues" evidence="1">
    <location>
        <begin position="165"/>
        <end position="185"/>
    </location>
</feature>
<dbReference type="PANTHER" id="PTHR30383:SF24">
    <property type="entry name" value="THIOESTERASE 1_PROTEASE 1_LYSOPHOSPHOLIPASE L1"/>
    <property type="match status" value="1"/>
</dbReference>
<reference evidence="2 3" key="1">
    <citation type="submission" date="2018-07" db="EMBL/GenBank/DDBJ databases">
        <title>Genome sequence of Azospirillum sp. ATCC 49961.</title>
        <authorList>
            <person name="Sant'Anna F.H."/>
            <person name="Baldani J.I."/>
            <person name="Zilli J.E."/>
            <person name="Reis V.M."/>
            <person name="Hartmann A."/>
            <person name="Cruz L."/>
            <person name="de Souza E.M."/>
            <person name="de Oliveira Pedrosa F."/>
            <person name="Passaglia L.M.P."/>
        </authorList>
    </citation>
    <scope>NUCLEOTIDE SEQUENCE [LARGE SCALE GENOMIC DNA]</scope>
    <source>
        <strain evidence="2 3">ATCC 49961</strain>
    </source>
</reference>
<organism evidence="2 3">
    <name type="scientific">Roseomonas genomospecies 6</name>
    <dbReference type="NCBI Taxonomy" id="214106"/>
    <lineage>
        <taxon>Bacteria</taxon>
        <taxon>Pseudomonadati</taxon>
        <taxon>Pseudomonadota</taxon>
        <taxon>Alphaproteobacteria</taxon>
        <taxon>Acetobacterales</taxon>
        <taxon>Roseomonadaceae</taxon>
        <taxon>Roseomonas</taxon>
    </lineage>
</organism>
<feature type="compositionally biased region" description="Pro residues" evidence="1">
    <location>
        <begin position="224"/>
        <end position="233"/>
    </location>
</feature>
<dbReference type="GO" id="GO:0004622">
    <property type="term" value="F:phosphatidylcholine lysophospholipase activity"/>
    <property type="evidence" value="ECO:0007669"/>
    <property type="project" value="TreeGrafter"/>
</dbReference>
<keyword evidence="3" id="KW-1185">Reference proteome</keyword>
<sequence>MIYVIEGLNGDEWQELLRTSDTGQLRSGWRYWRDRHAACELRILLCWRAGQDSDYGRYLVEMFEADGRTRTGWTPLRTATGLLAAAVVLAVLNAPSITAWAVGLKAGRAADAAVTASQTFQDAVERLGVSAVTTSARTAAAAVRDLRFPTALAHADTRSGSTPPMAKPAVPPSPPEPLLPEPPASDPLDTVIETSAPIADPFPLPAPDAASPGVLAVTAEAPAESPPPVPPRPPKVKPARLPAPKRADADPAPAVVPPPALQRVPQAAPAPAATAEAQKTVLVFGDSLAQGLGPSLSRLLRADHVRVLNDGRVSTGLSRLDFFDWGAELERLLRSERITAAVVLLGANDPQGFVHDDRRHREAFRTPAWTAAYGRRVRETIGRFRSRGIPLVWVGLPVMRGETFSQNVRFLNDIYRQAAAETGTPFVDLWPVTVGADGDYSAYLGEREGRPWKLRSDDGIHFSPRGYEWIVQALLPVLRLRLAEQ</sequence>
<accession>A0A9W7KPR9</accession>
<dbReference type="Proteomes" id="UP000480854">
    <property type="component" value="Unassembled WGS sequence"/>
</dbReference>
<dbReference type="SUPFAM" id="SSF52266">
    <property type="entry name" value="SGNH hydrolase"/>
    <property type="match status" value="1"/>
</dbReference>
<dbReference type="OrthoDB" id="9805649at2"/>
<dbReference type="Gene3D" id="3.40.50.1110">
    <property type="entry name" value="SGNH hydrolase"/>
    <property type="match status" value="1"/>
</dbReference>
<dbReference type="RefSeq" id="WP_149471578.1">
    <property type="nucleotide sequence ID" value="NZ_QOKW01000028.1"/>
</dbReference>
<gene>
    <name evidence="2" type="ORF">DS843_25100</name>
</gene>
<feature type="region of interest" description="Disordered" evidence="1">
    <location>
        <begin position="153"/>
        <end position="189"/>
    </location>
</feature>
<comment type="caution">
    <text evidence="2">The sequence shown here is derived from an EMBL/GenBank/DDBJ whole genome shotgun (WGS) entry which is preliminary data.</text>
</comment>
<protein>
    <submittedName>
        <fullName evidence="2">DUF459 domain-containing protein</fullName>
    </submittedName>
</protein>
<dbReference type="AlphaFoldDB" id="A0A9W7KPR9"/>
<dbReference type="EMBL" id="QOKW01000028">
    <property type="protein sequence ID" value="KAA0676959.1"/>
    <property type="molecule type" value="Genomic_DNA"/>
</dbReference>
<feature type="region of interest" description="Disordered" evidence="1">
    <location>
        <begin position="220"/>
        <end position="251"/>
    </location>
</feature>
<dbReference type="Pfam" id="PF04311">
    <property type="entry name" value="DUF459"/>
    <property type="match status" value="1"/>
</dbReference>
<name>A0A9W7KPR9_9PROT</name>
<evidence type="ECO:0000313" key="2">
    <source>
        <dbReference type="EMBL" id="KAA0676959.1"/>
    </source>
</evidence>